<keyword evidence="1 4" id="KW-0812">Transmembrane</keyword>
<dbReference type="GO" id="GO:0022857">
    <property type="term" value="F:transmembrane transporter activity"/>
    <property type="evidence" value="ECO:0007669"/>
    <property type="project" value="InterPro"/>
</dbReference>
<dbReference type="Pfam" id="PF07690">
    <property type="entry name" value="MFS_1"/>
    <property type="match status" value="1"/>
</dbReference>
<feature type="transmembrane region" description="Helical" evidence="4">
    <location>
        <begin position="370"/>
        <end position="392"/>
    </location>
</feature>
<dbReference type="RefSeq" id="WP_119741357.1">
    <property type="nucleotide sequence ID" value="NZ_QYUN01000002.1"/>
</dbReference>
<gene>
    <name evidence="6" type="ORF">D3870_18175</name>
</gene>
<evidence type="ECO:0000256" key="3">
    <source>
        <dbReference type="ARBA" id="ARBA00023136"/>
    </source>
</evidence>
<dbReference type="AlphaFoldDB" id="A0A418X5K3"/>
<feature type="transmembrane region" description="Helical" evidence="4">
    <location>
        <begin position="46"/>
        <end position="69"/>
    </location>
</feature>
<keyword evidence="7" id="KW-1185">Reference proteome</keyword>
<feature type="transmembrane region" description="Helical" evidence="4">
    <location>
        <begin position="340"/>
        <end position="364"/>
    </location>
</feature>
<keyword evidence="3 4" id="KW-0472">Membrane</keyword>
<dbReference type="InterPro" id="IPR020846">
    <property type="entry name" value="MFS_dom"/>
</dbReference>
<feature type="transmembrane region" description="Helical" evidence="4">
    <location>
        <begin position="12"/>
        <end position="34"/>
    </location>
</feature>
<dbReference type="EMBL" id="QYUN01000002">
    <property type="protein sequence ID" value="RJG07666.1"/>
    <property type="molecule type" value="Genomic_DNA"/>
</dbReference>
<proteinExistence type="predicted"/>
<sequence length="411" mass="43824">MPNPQSQWKTLGILSFTMIVAWGSLYYAIAILAPDIQRELGWRAEVVFGAFSWSLLIAGLASTPAGMLIDRFGGRWVMSAGSLLSGAGLILLGMTHGVALYFAAWTLVGLGMALCLYEAAFATIIREFPHNARQGISTLTLFGGFASTVFWPLTLQLKTMIGWRETWMLYGVVHLLLCAPLHALLAGGRRRASVAAPAHADTARNYSLREALRDPAFWKLAFAFAANMFIFSALSMQLIPMLQQFGHPVATVVLLAALIGPMQVLGRIGEMRFARHTPPQTVGKLTFAALPAALLALLFLGAHQWAVAAFCVLYGLSNGILTIVRGTVPQAMFGRENYGAISGAMAGPGMIAKAAGPLAVAAIVELSPSPHLLLGALLAIALVSFGFYVAAVNAPRGVERGRTSRTDASMP</sequence>
<feature type="transmembrane region" description="Helical" evidence="4">
    <location>
        <begin position="167"/>
        <end position="185"/>
    </location>
</feature>
<comment type="caution">
    <text evidence="6">The sequence shown here is derived from an EMBL/GenBank/DDBJ whole genome shotgun (WGS) entry which is preliminary data.</text>
</comment>
<dbReference type="InterPro" id="IPR011701">
    <property type="entry name" value="MFS"/>
</dbReference>
<dbReference type="OrthoDB" id="5966585at2"/>
<evidence type="ECO:0000313" key="7">
    <source>
        <dbReference type="Proteomes" id="UP000285190"/>
    </source>
</evidence>
<evidence type="ECO:0000313" key="6">
    <source>
        <dbReference type="EMBL" id="RJG07666.1"/>
    </source>
</evidence>
<feature type="transmembrane region" description="Helical" evidence="4">
    <location>
        <begin position="76"/>
        <end position="94"/>
    </location>
</feature>
<feature type="transmembrane region" description="Helical" evidence="4">
    <location>
        <begin position="307"/>
        <end position="328"/>
    </location>
</feature>
<evidence type="ECO:0000256" key="2">
    <source>
        <dbReference type="ARBA" id="ARBA00022989"/>
    </source>
</evidence>
<evidence type="ECO:0000259" key="5">
    <source>
        <dbReference type="PROSITE" id="PS50850"/>
    </source>
</evidence>
<dbReference type="Proteomes" id="UP000285190">
    <property type="component" value="Unassembled WGS sequence"/>
</dbReference>
<evidence type="ECO:0000256" key="1">
    <source>
        <dbReference type="ARBA" id="ARBA00022692"/>
    </source>
</evidence>
<organism evidence="6 7">
    <name type="scientific">Noviherbaspirillum cavernae</name>
    <dbReference type="NCBI Taxonomy" id="2320862"/>
    <lineage>
        <taxon>Bacteria</taxon>
        <taxon>Pseudomonadati</taxon>
        <taxon>Pseudomonadota</taxon>
        <taxon>Betaproteobacteria</taxon>
        <taxon>Burkholderiales</taxon>
        <taxon>Oxalobacteraceae</taxon>
        <taxon>Noviherbaspirillum</taxon>
    </lineage>
</organism>
<dbReference type="PANTHER" id="PTHR11360">
    <property type="entry name" value="MONOCARBOXYLATE TRANSPORTER"/>
    <property type="match status" value="1"/>
</dbReference>
<dbReference type="InterPro" id="IPR050327">
    <property type="entry name" value="Proton-linked_MCT"/>
</dbReference>
<evidence type="ECO:0000256" key="4">
    <source>
        <dbReference type="SAM" id="Phobius"/>
    </source>
</evidence>
<reference evidence="6 7" key="1">
    <citation type="submission" date="2018-09" db="EMBL/GenBank/DDBJ databases">
        <authorList>
            <person name="Zhu H."/>
        </authorList>
    </citation>
    <scope>NUCLEOTIDE SEQUENCE [LARGE SCALE GENOMIC DNA]</scope>
    <source>
        <strain evidence="6 7">K2R10-39</strain>
    </source>
</reference>
<feature type="transmembrane region" description="Helical" evidence="4">
    <location>
        <begin position="136"/>
        <end position="155"/>
    </location>
</feature>
<dbReference type="InterPro" id="IPR036259">
    <property type="entry name" value="MFS_trans_sf"/>
</dbReference>
<feature type="transmembrane region" description="Helical" evidence="4">
    <location>
        <begin position="100"/>
        <end position="124"/>
    </location>
</feature>
<dbReference type="Gene3D" id="1.20.1250.20">
    <property type="entry name" value="MFS general substrate transporter like domains"/>
    <property type="match status" value="1"/>
</dbReference>
<feature type="transmembrane region" description="Helical" evidence="4">
    <location>
        <begin position="245"/>
        <end position="265"/>
    </location>
</feature>
<feature type="transmembrane region" description="Helical" evidence="4">
    <location>
        <begin position="216"/>
        <end position="239"/>
    </location>
</feature>
<name>A0A418X5K3_9BURK</name>
<keyword evidence="2 4" id="KW-1133">Transmembrane helix</keyword>
<dbReference type="SUPFAM" id="SSF103473">
    <property type="entry name" value="MFS general substrate transporter"/>
    <property type="match status" value="1"/>
</dbReference>
<dbReference type="PROSITE" id="PS50850">
    <property type="entry name" value="MFS"/>
    <property type="match status" value="1"/>
</dbReference>
<protein>
    <submittedName>
        <fullName evidence="6">MFS transporter</fullName>
    </submittedName>
</protein>
<feature type="transmembrane region" description="Helical" evidence="4">
    <location>
        <begin position="285"/>
        <end position="301"/>
    </location>
</feature>
<feature type="domain" description="Major facilitator superfamily (MFS) profile" evidence="5">
    <location>
        <begin position="10"/>
        <end position="393"/>
    </location>
</feature>
<accession>A0A418X5K3</accession>